<gene>
    <name evidence="5" type="ORF">GCM10007425_09460</name>
</gene>
<dbReference type="Gene3D" id="1.10.10.630">
    <property type="entry name" value="DnaD domain-like"/>
    <property type="match status" value="2"/>
</dbReference>
<dbReference type="Pfam" id="PF07261">
    <property type="entry name" value="DnaB_2"/>
    <property type="match status" value="5"/>
</dbReference>
<dbReference type="Pfam" id="PF25888">
    <property type="entry name" value="WHD_DnaB"/>
    <property type="match status" value="1"/>
</dbReference>
<dbReference type="InterPro" id="IPR034829">
    <property type="entry name" value="DnaD-like_sf"/>
</dbReference>
<dbReference type="AlphaFoldDB" id="A0A917G155"/>
<feature type="domain" description="DnaB/C C-terminal" evidence="3">
    <location>
        <begin position="427"/>
        <end position="488"/>
    </location>
</feature>
<dbReference type="Proteomes" id="UP000616608">
    <property type="component" value="Unassembled WGS sequence"/>
</dbReference>
<feature type="domain" description="Replicative helicase loading/DNA remodeling protein DnaB N-terminal winged helix" evidence="4">
    <location>
        <begin position="11"/>
        <end position="258"/>
    </location>
</feature>
<accession>A0A917G155</accession>
<protein>
    <recommendedName>
        <fullName evidence="7">Helicase DnaB</fullName>
    </recommendedName>
</protein>
<reference evidence="5" key="2">
    <citation type="submission" date="2020-09" db="EMBL/GenBank/DDBJ databases">
        <authorList>
            <person name="Sun Q."/>
            <person name="Zhou Y."/>
        </authorList>
    </citation>
    <scope>NUCLEOTIDE SEQUENCE</scope>
    <source>
        <strain evidence="5">CGMCC 1.15760</strain>
    </source>
</reference>
<evidence type="ECO:0000313" key="6">
    <source>
        <dbReference type="Proteomes" id="UP000616608"/>
    </source>
</evidence>
<feature type="domain" description="DnaB/C C-terminal" evidence="3">
    <location>
        <begin position="651"/>
        <end position="709"/>
    </location>
</feature>
<proteinExistence type="inferred from homology"/>
<evidence type="ECO:0000256" key="1">
    <source>
        <dbReference type="ARBA" id="ARBA00093462"/>
    </source>
</evidence>
<comment type="caution">
    <text evidence="5">The sequence shown here is derived from an EMBL/GenBank/DDBJ whole genome shotgun (WGS) entry which is preliminary data.</text>
</comment>
<dbReference type="EMBL" id="BMJT01000003">
    <property type="protein sequence ID" value="GGG17175.1"/>
    <property type="molecule type" value="Genomic_DNA"/>
</dbReference>
<comment type="similarity">
    <text evidence="1">Belongs to the DnaB/DnaD family.</text>
</comment>
<keyword evidence="2" id="KW-0175">Coiled coil</keyword>
<keyword evidence="6" id="KW-1185">Reference proteome</keyword>
<sequence length="876" mass="101613">MSLLPKELHQNDYFKVDMPDYLSTNERQLLTLLYQPIVGAQALSLYFTLWAEGEANHDRASTHFYLMQMLNTSLQNIWQARISLEAIGLLRTFRKDDDDDVLLIYELERPVPVRRFLADPLLSMLLYSKVGEHNYRNLRQRFLRKITDRSNCNEVTRSFTDVYQPINVTLPQDVQTVPALTGAVDYPFKHYQFDYRLFQRGLSEQFVPAKALTAEVREWIMKLAFLYSFDELQMQRVVHAAIDASHRIPLQRLKEEARALYKLHVSVTPPQLKPVFTRATNTATETKPKTKEQRHILYLEQTSPIENLQRLHKGSQPSQESIDIVHRLSTDYDFSFGVVNALVEYVMLITDMKLPKRFVETVAEQWQRKGIKNATEALQLARQEQDKKQQQFVPKVTTVTEKTGSHYDDLTPYEFLKQLNDNKEPFSFIVEQAERLVLQQGMPIGVVNVLMEFAMAKTNGTMSRKYIETIASNWLNLGIETTQQAKDYLVQDSQQLNYQPKVTAAHFTTQQVGAVYERYEFTTPYQFVKNYNNGAEPFSSMMQMIENLVLQYELSVGVVNVLVEHVLTEQQGQLPKRLVETIANTWRQQNITTAEQALQAIEQNEVRKKAQFTPKVTTAPTTQLDEEKPYAVTPYVFLKKMHKGKEPLIKDAQLAESLVVKFELPIMVANVLVEYVFGLKQQLPKRYVETIANTWRLQQIDTVSKAKEATQFSQQYQAQITEANVVDDKFVQYEGHTPQAFLQQLFKGKPLEKDIKMAETLVLKQEMPIGVVNVLMEYIFTIKEGVLNERYVETIATSWRAKEIHTTEQAVNEVTRANKAYEERQKRAQVKPWGKVEVVPDWLDKTYDTVTPPTQEEAIDFEQEREKIMALLNRKQ</sequence>
<evidence type="ECO:0000259" key="3">
    <source>
        <dbReference type="Pfam" id="PF07261"/>
    </source>
</evidence>
<evidence type="ECO:0008006" key="7">
    <source>
        <dbReference type="Google" id="ProtNLM"/>
    </source>
</evidence>
<organism evidence="5 6">
    <name type="scientific">Lysinibacillus alkalisoli</name>
    <dbReference type="NCBI Taxonomy" id="1911548"/>
    <lineage>
        <taxon>Bacteria</taxon>
        <taxon>Bacillati</taxon>
        <taxon>Bacillota</taxon>
        <taxon>Bacilli</taxon>
        <taxon>Bacillales</taxon>
        <taxon>Bacillaceae</taxon>
        <taxon>Lysinibacillus</taxon>
    </lineage>
</organism>
<feature type="domain" description="DnaB/C C-terminal" evidence="3">
    <location>
        <begin position="313"/>
        <end position="378"/>
    </location>
</feature>
<dbReference type="RefSeq" id="WP_188613882.1">
    <property type="nucleotide sequence ID" value="NZ_BMJT01000003.1"/>
</dbReference>
<evidence type="ECO:0000256" key="2">
    <source>
        <dbReference type="SAM" id="Coils"/>
    </source>
</evidence>
<reference evidence="5" key="1">
    <citation type="journal article" date="2014" name="Int. J. Syst. Evol. Microbiol.">
        <title>Complete genome sequence of Corynebacterium casei LMG S-19264T (=DSM 44701T), isolated from a smear-ripened cheese.</title>
        <authorList>
            <consortium name="US DOE Joint Genome Institute (JGI-PGF)"/>
            <person name="Walter F."/>
            <person name="Albersmeier A."/>
            <person name="Kalinowski J."/>
            <person name="Ruckert C."/>
        </authorList>
    </citation>
    <scope>NUCLEOTIDE SEQUENCE</scope>
    <source>
        <strain evidence="5">CGMCC 1.15760</strain>
    </source>
</reference>
<dbReference type="InterPro" id="IPR006343">
    <property type="entry name" value="DnaB/C_C"/>
</dbReference>
<feature type="coiled-coil region" evidence="2">
    <location>
        <begin position="804"/>
        <end position="831"/>
    </location>
</feature>
<evidence type="ECO:0000313" key="5">
    <source>
        <dbReference type="EMBL" id="GGG17175.1"/>
    </source>
</evidence>
<dbReference type="InterPro" id="IPR058660">
    <property type="entry name" value="WHD_DnaB"/>
</dbReference>
<evidence type="ECO:0000259" key="4">
    <source>
        <dbReference type="Pfam" id="PF25888"/>
    </source>
</evidence>
<name>A0A917G155_9BACI</name>
<feature type="domain" description="DnaB/C C-terminal" evidence="3">
    <location>
        <begin position="527"/>
        <end position="600"/>
    </location>
</feature>
<feature type="domain" description="DnaB/C C-terminal" evidence="3">
    <location>
        <begin position="741"/>
        <end position="811"/>
    </location>
</feature>